<gene>
    <name evidence="8" type="ORF">XAT740_LOCUS23994</name>
</gene>
<dbReference type="InterPro" id="IPR001599">
    <property type="entry name" value="Macroglobln_a2"/>
</dbReference>
<keyword evidence="1 2" id="KW-1015">Disulfide bond</keyword>
<dbReference type="Gene3D" id="1.50.10.20">
    <property type="match status" value="1"/>
</dbReference>
<dbReference type="InterPro" id="IPR036595">
    <property type="entry name" value="A-macroglobulin_rcpt-bd_sf"/>
</dbReference>
<dbReference type="SUPFAM" id="SSF49410">
    <property type="entry name" value="Alpha-macroglobulin receptor domain"/>
    <property type="match status" value="1"/>
</dbReference>
<dbReference type="Gene3D" id="2.60.40.10">
    <property type="entry name" value="Immunoglobulins"/>
    <property type="match status" value="1"/>
</dbReference>
<sequence>MNRLSVALFLQLHLLTTIFAYQSSEFFPFYSQNATDNFQTTEPFQSDTFLNHSIRRRQVPLNIYTSQQARLPATPSYIIVGPRIIRPAQIISVSVTILRKEWNSTMVKALISNDDMAVAAVEDLCMLNVPRTLQMRIPNNIRSSTYRLTVEGTSLTGERKFSNISELIFEQKGVTILIQLDRPVYRHETVVQFRCIPIYPDLSGYFHTLDAYIIGPSGHILRKWENQQTTAGIVSLEYPINDGPPEGVWQVKCRVMGYEATKQFDMHEFYNRKFEVNVTVPYYLPTDAPGVGGFIIANYTTGMGVLGYANLVVQARNRSLRYDPYNFPLADVEFQPKTPEGRLISTYRTTINDFNGVAGFFIPMETIRTLLPDLDGNEILITAVIHDPWWNETNNGTTVVSFYTPGTRLRFLGGPSMVFKPRMIFTTYVAAMNIDGTKYPPGPGRFIRIYTENDLGQSGVPVDYLIDSSGIIQHRFLAPGDPAITFIRLRAELYDNNILVQGTTDEQRAIRYLSPSNSYLQVTSSTENPRVGDFMLFRVNITQYVDFVYYHITSAGRLIFTNILPMDGARQKTFDVGISREMAPSAHILVYYIRYDGEIVADSMNFHVDTSSVTNHVNITINRRKDFTGNTIEVIAYASPQSYVAFAGLGLVQTRLFPPGNHFSSVILYDELYSFDRYSTTSFQHTWYSDINIASHRVFYPSQSYGYDAGSTFNSSGMQIFTDVNIQAIQTDCDQYGLLQCTDGTCYPPALRCNDILDCRDGSDEANCNTTTPTSEYNFTPLYLRLWPYWERELQLDFMWHQQFAYPDGRVQFRTTVPNVITTWVITALAVSRLSGFGIVDVPFIYEGTRQFFIKVEVPPIVRLGEQVGARVDVFNFQSHRVEALIILHASDDYRSVNIEQRGIVSSYAPKLTEGQHHVLVILYPNEVRRLHIPFVPVVAGEIEIMIEGITGVSRDFFRETIKVNYEGVRNYYHTPTVLLLNNLPRQVNEYDIVVPENFILPLQNTWDYILGSATCEIFISGDVAGPYFLLGYDEWLNTDNLIQRTTAPGDSGIFDFAMMIYNLRYMLQGHGGRAFDEQKLLQVLTYANMEYLRFMAMYVDTYPEEPWRVGSFSQFGFSNESSVWLTAWTLMTLRDAVYPEWEEKGLYIDPNLRSDIVKFFLTNQKENGSWGEITGIEDRHKFGVRLTNVSGTYERLNLSLTAQVLIALQMNVDVRGIPGKYLTGSIQRGKQWLEKHFRLITDAFDMAIVTYALHLTNSAEQDAAFARLTLFKRMNENGIYYSNLNLPSMRKTWPNVNPRFGPKPIPTDFEAHAVTATAFVVMTYTHKARVRDAEQSVLWLQSMRNFIGGWSATYDSCMAQRAIVGYAVLRGFEITAYNIRINLTSASGPGESHDPVVIVDENIIDTQVRDVEHVWGVLYIDGFGNGYALIQMHVGVNVEFTNKIRRPAYVPFSVDVRPVLSGRNFSTIDYNVCLSWRTQNVDTLKASRSGTVFVEIQIPTGYRVEEKDLKSMIWGFYVRNLREAENWPGQVNFGFPYVDFNPICFQFQAKRWIPVANISRYYEVRVYEWFEPGNMYRDVYTFRNLFGLDICESSSLPRPYIGSRRSRHYIYNNLPSTSLLSNDYFLSSKSFLSNTSKPRTYIPNDQPSESLQERNDKDFISSSIPLADRQLCQGRKTRDFLSSSSSLFLLPSTPNKTSHLCHDPCSSSFVKEQQKAPSNHLYESRYSHCQSLNSTDKTLAYQSPVKQYSIDNYQTNLLEEKSSLPSSSRLLNDSIVVNKESETSFLPSSFSLHYPKSTNSIFSSSPSTNKINDHKPLSKISNNTFARPPSSFLRYSTSSWNINSPMSSTKYPTGSDGYTGPITHSYDQRISDQGTKYVIQLTTDDFEENEFTITPSYSRNQLVIDGKHVEEDHLGGFIRREMHKIFPIPKHIDLTRYSSSYSRKTRELTIEMPCLHSTITEKKPNLSNRDITSQSLTFSYGNLNLTNGGRPTSSATHLQSDPHHNLSINPNDFHMTFTDSSRTTPVAVTSNNDSSVGKTKPFDFDVFHRSAFRPQILPGSSNDNKKLLMSLDLTDYQPEDIQVSIKDQELIVKAERKTESDTRKSRSSFFQSTSLPPQTDIERLQSNYMDGKLIIEAPYLEKHVKIINNNTDINGQKFMKNMTQLTIATLCQALSNLTRNRCALAENSNTCRCFGDIINPMSTTVVVNSSSNIMLSETCLILFVLAVWLSAIGFCLNQYKSLRRLETQVHYCVSRKDPLNIGDIKIVAREQDSIIYKKKRYSTMPTAHINPEDLKSMHYVQQYLPKSSMKTFPSTLSALVVNRDDLTSTVPLSSTTGFHSAINISLTTHDETLEEHATISNSNINYECNHRSSNTPEIIHQSPALVVPYLSIPNSFQTSWTNSQLYDDSCSTQHLCVPTAGLRSNRFSAGNISLPVPQMTQHNPQNPDEQLINPNLISATVRRSLLALHRESQENIMMYKRKEQTQSENDVHGVLTPLKTKMKSKLKHTHPQLQQSARPHANTLSTLPNQLNKNEYGQFTFENINVQNECKACRPSIGRSPLERTQVMRRSLKNYPKYSTQSTSESETTQGELCIPINDEKSTDTILEITEKSP</sequence>
<evidence type="ECO:0000259" key="7">
    <source>
        <dbReference type="PROSITE" id="PS01031"/>
    </source>
</evidence>
<dbReference type="SMART" id="SM01361">
    <property type="entry name" value="A2M_recep"/>
    <property type="match status" value="1"/>
</dbReference>
<feature type="compositionally biased region" description="Low complexity" evidence="5">
    <location>
        <begin position="2580"/>
        <end position="2591"/>
    </location>
</feature>
<dbReference type="SUPFAM" id="SSF49764">
    <property type="entry name" value="HSP20-like chaperones"/>
    <property type="match status" value="1"/>
</dbReference>
<dbReference type="Gene3D" id="2.60.40.2950">
    <property type="match status" value="1"/>
</dbReference>
<dbReference type="SMART" id="SM01360">
    <property type="entry name" value="A2M"/>
    <property type="match status" value="1"/>
</dbReference>
<dbReference type="SMART" id="SM01359">
    <property type="entry name" value="A2M_N_2"/>
    <property type="match status" value="1"/>
</dbReference>
<dbReference type="Pfam" id="PF07677">
    <property type="entry name" value="A2M_recep"/>
    <property type="match status" value="1"/>
</dbReference>
<dbReference type="InterPro" id="IPR050473">
    <property type="entry name" value="A2M/Complement_sys"/>
</dbReference>
<dbReference type="Pfam" id="PF07678">
    <property type="entry name" value="TED_complement"/>
    <property type="match status" value="1"/>
</dbReference>
<dbReference type="GO" id="GO:0005615">
    <property type="term" value="C:extracellular space"/>
    <property type="evidence" value="ECO:0007669"/>
    <property type="project" value="InterPro"/>
</dbReference>
<dbReference type="Gene3D" id="4.10.400.10">
    <property type="entry name" value="Low-density Lipoprotein Receptor"/>
    <property type="match status" value="1"/>
</dbReference>
<dbReference type="SUPFAM" id="SSF48239">
    <property type="entry name" value="Terpenoid cyclases/Protein prenyltransferases"/>
    <property type="match status" value="1"/>
</dbReference>
<feature type="signal peptide" evidence="6">
    <location>
        <begin position="1"/>
        <end position="20"/>
    </location>
</feature>
<dbReference type="InterPro" id="IPR011626">
    <property type="entry name" value="Alpha-macroglobulin_TED"/>
</dbReference>
<dbReference type="Gene3D" id="2.60.40.790">
    <property type="match status" value="2"/>
</dbReference>
<feature type="disulfide bond" evidence="2">
    <location>
        <begin position="753"/>
        <end position="768"/>
    </location>
</feature>
<feature type="domain" description="SHSP" evidence="7">
    <location>
        <begin position="2048"/>
        <end position="2157"/>
    </location>
</feature>
<dbReference type="CDD" id="cd06526">
    <property type="entry name" value="metazoan_ACD"/>
    <property type="match status" value="2"/>
</dbReference>
<dbReference type="InterPro" id="IPR011625">
    <property type="entry name" value="A2M_N_BRD"/>
</dbReference>
<dbReference type="PROSITE" id="PS50068">
    <property type="entry name" value="LDLRA_2"/>
    <property type="match status" value="1"/>
</dbReference>
<dbReference type="InterPro" id="IPR002068">
    <property type="entry name" value="A-crystallin/Hsp20_dom"/>
</dbReference>
<dbReference type="InterPro" id="IPR036055">
    <property type="entry name" value="LDL_receptor-like_sf"/>
</dbReference>
<feature type="disulfide bond" evidence="2">
    <location>
        <begin position="741"/>
        <end position="759"/>
    </location>
</feature>
<comment type="caution">
    <text evidence="2">Lacks conserved residue(s) required for the propagation of feature annotation.</text>
</comment>
<dbReference type="Pfam" id="PF00057">
    <property type="entry name" value="Ldl_recept_a"/>
    <property type="match status" value="1"/>
</dbReference>
<keyword evidence="6" id="KW-0732">Signal</keyword>
<dbReference type="PROSITE" id="PS01031">
    <property type="entry name" value="SHSP"/>
    <property type="match status" value="1"/>
</dbReference>
<evidence type="ECO:0000313" key="9">
    <source>
        <dbReference type="Proteomes" id="UP000663828"/>
    </source>
</evidence>
<keyword evidence="9" id="KW-1185">Reference proteome</keyword>
<evidence type="ECO:0000313" key="8">
    <source>
        <dbReference type="EMBL" id="CAF1207247.1"/>
    </source>
</evidence>
<dbReference type="InterPro" id="IPR013783">
    <property type="entry name" value="Ig-like_fold"/>
</dbReference>
<dbReference type="Proteomes" id="UP000663828">
    <property type="component" value="Unassembled WGS sequence"/>
</dbReference>
<feature type="chain" id="PRO_5033040497" description="SHSP domain-containing protein" evidence="6">
    <location>
        <begin position="21"/>
        <end position="2615"/>
    </location>
</feature>
<dbReference type="CDD" id="cd00112">
    <property type="entry name" value="LDLa"/>
    <property type="match status" value="1"/>
</dbReference>
<feature type="region of interest" description="Disordered" evidence="5">
    <location>
        <begin position="2097"/>
        <end position="2117"/>
    </location>
</feature>
<evidence type="ECO:0000256" key="4">
    <source>
        <dbReference type="RuleBase" id="RU003616"/>
    </source>
</evidence>
<evidence type="ECO:0000256" key="3">
    <source>
        <dbReference type="PROSITE-ProRule" id="PRU00285"/>
    </source>
</evidence>
<feature type="region of interest" description="Disordered" evidence="5">
    <location>
        <begin position="2577"/>
        <end position="2598"/>
    </location>
</feature>
<dbReference type="EMBL" id="CAJNOR010001836">
    <property type="protein sequence ID" value="CAF1207247.1"/>
    <property type="molecule type" value="Genomic_DNA"/>
</dbReference>
<evidence type="ECO:0000256" key="6">
    <source>
        <dbReference type="SAM" id="SignalP"/>
    </source>
</evidence>
<dbReference type="Pfam" id="PF07703">
    <property type="entry name" value="A2M_BRD"/>
    <property type="match status" value="1"/>
</dbReference>
<dbReference type="Gene3D" id="2.20.130.20">
    <property type="match status" value="1"/>
</dbReference>
<dbReference type="Gene3D" id="2.60.40.690">
    <property type="entry name" value="Alpha-macroglobulin, receptor-binding domain"/>
    <property type="match status" value="1"/>
</dbReference>
<accession>A0A814WUW3</accession>
<feature type="compositionally biased region" description="Polar residues" evidence="5">
    <location>
        <begin position="2108"/>
        <end position="2117"/>
    </location>
</feature>
<evidence type="ECO:0000256" key="5">
    <source>
        <dbReference type="SAM" id="MobiDB-lite"/>
    </source>
</evidence>
<dbReference type="InterPro" id="IPR008930">
    <property type="entry name" value="Terpenoid_cyclase/PrenylTrfase"/>
</dbReference>
<dbReference type="PANTHER" id="PTHR11412:SF146">
    <property type="entry name" value="CD109 ANTIGEN"/>
    <property type="match status" value="1"/>
</dbReference>
<dbReference type="SUPFAM" id="SSF57424">
    <property type="entry name" value="LDL receptor-like module"/>
    <property type="match status" value="1"/>
</dbReference>
<dbReference type="SMART" id="SM00192">
    <property type="entry name" value="LDLa"/>
    <property type="match status" value="1"/>
</dbReference>
<proteinExistence type="inferred from homology"/>
<dbReference type="Pfam" id="PF00011">
    <property type="entry name" value="HSP20"/>
    <property type="match status" value="1"/>
</dbReference>
<dbReference type="Pfam" id="PF00207">
    <property type="entry name" value="A2M"/>
    <property type="match status" value="1"/>
</dbReference>
<dbReference type="InterPro" id="IPR009048">
    <property type="entry name" value="A-macroglobulin_rcpt-bd"/>
</dbReference>
<evidence type="ECO:0000256" key="1">
    <source>
        <dbReference type="ARBA" id="ARBA00023157"/>
    </source>
</evidence>
<dbReference type="PANTHER" id="PTHR11412">
    <property type="entry name" value="MACROGLOBULIN / COMPLEMENT"/>
    <property type="match status" value="1"/>
</dbReference>
<name>A0A814WUW3_ADIRI</name>
<dbReference type="InterPro" id="IPR008978">
    <property type="entry name" value="HSP20-like_chaperone"/>
</dbReference>
<comment type="similarity">
    <text evidence="3 4">Belongs to the small heat shock protein (HSP20) family.</text>
</comment>
<evidence type="ECO:0000256" key="2">
    <source>
        <dbReference type="PROSITE-ProRule" id="PRU00124"/>
    </source>
</evidence>
<protein>
    <recommendedName>
        <fullName evidence="7">SHSP domain-containing protein</fullName>
    </recommendedName>
</protein>
<dbReference type="CDD" id="cd02891">
    <property type="entry name" value="A2M_like"/>
    <property type="match status" value="1"/>
</dbReference>
<reference evidence="8" key="1">
    <citation type="submission" date="2021-02" db="EMBL/GenBank/DDBJ databases">
        <authorList>
            <person name="Nowell W R."/>
        </authorList>
    </citation>
    <scope>NUCLEOTIDE SEQUENCE</scope>
</reference>
<dbReference type="GO" id="GO:0004866">
    <property type="term" value="F:endopeptidase inhibitor activity"/>
    <property type="evidence" value="ECO:0007669"/>
    <property type="project" value="InterPro"/>
</dbReference>
<dbReference type="Gene3D" id="2.60.40.1930">
    <property type="match status" value="2"/>
</dbReference>
<comment type="caution">
    <text evidence="8">The sequence shown here is derived from an EMBL/GenBank/DDBJ whole genome shotgun (WGS) entry which is preliminary data.</text>
</comment>
<dbReference type="InterPro" id="IPR002172">
    <property type="entry name" value="LDrepeatLR_classA_rpt"/>
</dbReference>
<organism evidence="8 9">
    <name type="scientific">Adineta ricciae</name>
    <name type="common">Rotifer</name>
    <dbReference type="NCBI Taxonomy" id="249248"/>
    <lineage>
        <taxon>Eukaryota</taxon>
        <taxon>Metazoa</taxon>
        <taxon>Spiralia</taxon>
        <taxon>Gnathifera</taxon>
        <taxon>Rotifera</taxon>
        <taxon>Eurotatoria</taxon>
        <taxon>Bdelloidea</taxon>
        <taxon>Adinetida</taxon>
        <taxon>Adinetidae</taxon>
        <taxon>Adineta</taxon>
    </lineage>
</organism>